<reference evidence="1 2" key="1">
    <citation type="journal article" date="2007" name="Nature">
        <title>Evolution of genes and genomes on the Drosophila phylogeny.</title>
        <authorList>
            <consortium name="Drosophila 12 Genomes Consortium"/>
            <person name="Clark A.G."/>
            <person name="Eisen M.B."/>
            <person name="Smith D.R."/>
            <person name="Bergman C.M."/>
            <person name="Oliver B."/>
            <person name="Markow T.A."/>
            <person name="Kaufman T.C."/>
            <person name="Kellis M."/>
            <person name="Gelbart W."/>
            <person name="Iyer V.N."/>
            <person name="Pollard D.A."/>
            <person name="Sackton T.B."/>
            <person name="Larracuente A.M."/>
            <person name="Singh N.D."/>
            <person name="Abad J.P."/>
            <person name="Abt D.N."/>
            <person name="Adryan B."/>
            <person name="Aguade M."/>
            <person name="Akashi H."/>
            <person name="Anderson W.W."/>
            <person name="Aquadro C.F."/>
            <person name="Ardell D.H."/>
            <person name="Arguello R."/>
            <person name="Artieri C.G."/>
            <person name="Barbash D.A."/>
            <person name="Barker D."/>
            <person name="Barsanti P."/>
            <person name="Batterham P."/>
            <person name="Batzoglou S."/>
            <person name="Begun D."/>
            <person name="Bhutkar A."/>
            <person name="Blanco E."/>
            <person name="Bosak S.A."/>
            <person name="Bradley R.K."/>
            <person name="Brand A.D."/>
            <person name="Brent M.R."/>
            <person name="Brooks A.N."/>
            <person name="Brown R.H."/>
            <person name="Butlin R.K."/>
            <person name="Caggese C."/>
            <person name="Calvi B.R."/>
            <person name="Bernardo de Carvalho A."/>
            <person name="Caspi A."/>
            <person name="Castrezana S."/>
            <person name="Celniker S.E."/>
            <person name="Chang J.L."/>
            <person name="Chapple C."/>
            <person name="Chatterji S."/>
            <person name="Chinwalla A."/>
            <person name="Civetta A."/>
            <person name="Clifton S.W."/>
            <person name="Comeron J.M."/>
            <person name="Costello J.C."/>
            <person name="Coyne J.A."/>
            <person name="Daub J."/>
            <person name="David R.G."/>
            <person name="Delcher A.L."/>
            <person name="Delehaunty K."/>
            <person name="Do C.B."/>
            <person name="Ebling H."/>
            <person name="Edwards K."/>
            <person name="Eickbush T."/>
            <person name="Evans J.D."/>
            <person name="Filipski A."/>
            <person name="Findeiss S."/>
            <person name="Freyhult E."/>
            <person name="Fulton L."/>
            <person name="Fulton R."/>
            <person name="Garcia A.C."/>
            <person name="Gardiner A."/>
            <person name="Garfield D.A."/>
            <person name="Garvin B.E."/>
            <person name="Gibson G."/>
            <person name="Gilbert D."/>
            <person name="Gnerre S."/>
            <person name="Godfrey J."/>
            <person name="Good R."/>
            <person name="Gotea V."/>
            <person name="Gravely B."/>
            <person name="Greenberg A.J."/>
            <person name="Griffiths-Jones S."/>
            <person name="Gross S."/>
            <person name="Guigo R."/>
            <person name="Gustafson E.A."/>
            <person name="Haerty W."/>
            <person name="Hahn M.W."/>
            <person name="Halligan D.L."/>
            <person name="Halpern A.L."/>
            <person name="Halter G.M."/>
            <person name="Han M.V."/>
            <person name="Heger A."/>
            <person name="Hillier L."/>
            <person name="Hinrichs A.S."/>
            <person name="Holmes I."/>
            <person name="Hoskins R.A."/>
            <person name="Hubisz M.J."/>
            <person name="Hultmark D."/>
            <person name="Huntley M.A."/>
            <person name="Jaffe D.B."/>
            <person name="Jagadeeshan S."/>
            <person name="Jeck W.R."/>
            <person name="Johnson J."/>
            <person name="Jones C.D."/>
            <person name="Jordan W.C."/>
            <person name="Karpen G.H."/>
            <person name="Kataoka E."/>
            <person name="Keightley P.D."/>
            <person name="Kheradpour P."/>
            <person name="Kirkness E.F."/>
            <person name="Koerich L.B."/>
            <person name="Kristiansen K."/>
            <person name="Kudrna D."/>
            <person name="Kulathinal R.J."/>
            <person name="Kumar S."/>
            <person name="Kwok R."/>
            <person name="Lander E."/>
            <person name="Langley C.H."/>
            <person name="Lapoint R."/>
            <person name="Lazzaro B.P."/>
            <person name="Lee S.J."/>
            <person name="Levesque L."/>
            <person name="Li R."/>
            <person name="Lin C.F."/>
            <person name="Lin M.F."/>
            <person name="Lindblad-Toh K."/>
            <person name="Llopart A."/>
            <person name="Long M."/>
            <person name="Low L."/>
            <person name="Lozovsky E."/>
            <person name="Lu J."/>
            <person name="Luo M."/>
            <person name="Machado C.A."/>
            <person name="Makalowski W."/>
            <person name="Marzo M."/>
            <person name="Matsuda M."/>
            <person name="Matzkin L."/>
            <person name="McAllister B."/>
            <person name="McBride C.S."/>
            <person name="McKernan B."/>
            <person name="McKernan K."/>
            <person name="Mendez-Lago M."/>
            <person name="Minx P."/>
            <person name="Mollenhauer M.U."/>
            <person name="Montooth K."/>
            <person name="Mount S.M."/>
            <person name="Mu X."/>
            <person name="Myers E."/>
            <person name="Negre B."/>
            <person name="Newfeld S."/>
            <person name="Nielsen R."/>
            <person name="Noor M.A."/>
            <person name="O'Grady P."/>
            <person name="Pachter L."/>
            <person name="Papaceit M."/>
            <person name="Parisi M.J."/>
            <person name="Parisi M."/>
            <person name="Parts L."/>
            <person name="Pedersen J.S."/>
            <person name="Pesole G."/>
            <person name="Phillippy A.M."/>
            <person name="Ponting C.P."/>
            <person name="Pop M."/>
            <person name="Porcelli D."/>
            <person name="Powell J.R."/>
            <person name="Prohaska S."/>
            <person name="Pruitt K."/>
            <person name="Puig M."/>
            <person name="Quesneville H."/>
            <person name="Ram K.R."/>
            <person name="Rand D."/>
            <person name="Rasmussen M.D."/>
            <person name="Reed L.K."/>
            <person name="Reenan R."/>
            <person name="Reily A."/>
            <person name="Remington K.A."/>
            <person name="Rieger T.T."/>
            <person name="Ritchie M.G."/>
            <person name="Robin C."/>
            <person name="Rogers Y.H."/>
            <person name="Rohde C."/>
            <person name="Rozas J."/>
            <person name="Rubenfield M.J."/>
            <person name="Ruiz A."/>
            <person name="Russo S."/>
            <person name="Salzberg S.L."/>
            <person name="Sanchez-Gracia A."/>
            <person name="Saranga D.J."/>
            <person name="Sato H."/>
            <person name="Schaeffer S.W."/>
            <person name="Schatz M.C."/>
            <person name="Schlenke T."/>
            <person name="Schwartz R."/>
            <person name="Segarra C."/>
            <person name="Singh R.S."/>
            <person name="Sirot L."/>
            <person name="Sirota M."/>
            <person name="Sisneros N.B."/>
            <person name="Smith C.D."/>
            <person name="Smith T.F."/>
            <person name="Spieth J."/>
            <person name="Stage D.E."/>
            <person name="Stark A."/>
            <person name="Stephan W."/>
            <person name="Strausberg R.L."/>
            <person name="Strempel S."/>
            <person name="Sturgill D."/>
            <person name="Sutton G."/>
            <person name="Sutton G.G."/>
            <person name="Tao W."/>
            <person name="Teichmann S."/>
            <person name="Tobari Y.N."/>
            <person name="Tomimura Y."/>
            <person name="Tsolas J.M."/>
            <person name="Valente V.L."/>
            <person name="Venter E."/>
            <person name="Venter J.C."/>
            <person name="Vicario S."/>
            <person name="Vieira F.G."/>
            <person name="Vilella A.J."/>
            <person name="Villasante A."/>
            <person name="Walenz B."/>
            <person name="Wang J."/>
            <person name="Wasserman M."/>
            <person name="Watts T."/>
            <person name="Wilson D."/>
            <person name="Wilson R.K."/>
            <person name="Wing R.A."/>
            <person name="Wolfner M.F."/>
            <person name="Wong A."/>
            <person name="Wong G.K."/>
            <person name="Wu C.I."/>
            <person name="Wu G."/>
            <person name="Yamamoto D."/>
            <person name="Yang H.P."/>
            <person name="Yang S.P."/>
            <person name="Yorke J.A."/>
            <person name="Yoshida K."/>
            <person name="Zdobnov E."/>
            <person name="Zhang P."/>
            <person name="Zhang Y."/>
            <person name="Zimin A.V."/>
            <person name="Baldwin J."/>
            <person name="Abdouelleil A."/>
            <person name="Abdulkadir J."/>
            <person name="Abebe A."/>
            <person name="Abera B."/>
            <person name="Abreu J."/>
            <person name="Acer S.C."/>
            <person name="Aftuck L."/>
            <person name="Alexander A."/>
            <person name="An P."/>
            <person name="Anderson E."/>
            <person name="Anderson S."/>
            <person name="Arachi H."/>
            <person name="Azer M."/>
            <person name="Bachantsang P."/>
            <person name="Barry A."/>
            <person name="Bayul T."/>
            <person name="Berlin A."/>
            <person name="Bessette D."/>
            <person name="Bloom T."/>
            <person name="Blye J."/>
            <person name="Boguslavskiy L."/>
            <person name="Bonnet C."/>
            <person name="Boukhgalter B."/>
            <person name="Bourzgui I."/>
            <person name="Brown A."/>
            <person name="Cahill P."/>
            <person name="Channer S."/>
            <person name="Cheshatsang Y."/>
            <person name="Chuda L."/>
            <person name="Citroen M."/>
            <person name="Collymore A."/>
            <person name="Cooke P."/>
            <person name="Costello M."/>
            <person name="D'Aco K."/>
            <person name="Daza R."/>
            <person name="De Haan G."/>
            <person name="DeGray S."/>
            <person name="DeMaso C."/>
            <person name="Dhargay N."/>
            <person name="Dooley K."/>
            <person name="Dooley E."/>
            <person name="Doricent M."/>
            <person name="Dorje P."/>
            <person name="Dorjee K."/>
            <person name="Dupes A."/>
            <person name="Elong R."/>
            <person name="Falk J."/>
            <person name="Farina A."/>
            <person name="Faro S."/>
            <person name="Ferguson D."/>
            <person name="Fisher S."/>
            <person name="Foley C.D."/>
            <person name="Franke A."/>
            <person name="Friedrich D."/>
            <person name="Gadbois L."/>
            <person name="Gearin G."/>
            <person name="Gearin C.R."/>
            <person name="Giannoukos G."/>
            <person name="Goode T."/>
            <person name="Graham J."/>
            <person name="Grandbois E."/>
            <person name="Grewal S."/>
            <person name="Gyaltsen K."/>
            <person name="Hafez N."/>
            <person name="Hagos B."/>
            <person name="Hall J."/>
            <person name="Henson C."/>
            <person name="Hollinger A."/>
            <person name="Honan T."/>
            <person name="Huard M.D."/>
            <person name="Hughes L."/>
            <person name="Hurhula B."/>
            <person name="Husby M.E."/>
            <person name="Kamat A."/>
            <person name="Kanga B."/>
            <person name="Kashin S."/>
            <person name="Khazanovich D."/>
            <person name="Kisner P."/>
            <person name="Lance K."/>
            <person name="Lara M."/>
            <person name="Lee W."/>
            <person name="Lennon N."/>
            <person name="Letendre F."/>
            <person name="LeVine R."/>
            <person name="Lipovsky A."/>
            <person name="Liu X."/>
            <person name="Liu J."/>
            <person name="Liu S."/>
            <person name="Lokyitsang T."/>
            <person name="Lokyitsang Y."/>
            <person name="Lubonja R."/>
            <person name="Lui A."/>
            <person name="MacDonald P."/>
            <person name="Magnisalis V."/>
            <person name="Maru K."/>
            <person name="Matthews C."/>
            <person name="McCusker W."/>
            <person name="McDonough S."/>
            <person name="Mehta T."/>
            <person name="Meldrim J."/>
            <person name="Meneus L."/>
            <person name="Mihai O."/>
            <person name="Mihalev A."/>
            <person name="Mihova T."/>
            <person name="Mittelman R."/>
            <person name="Mlenga V."/>
            <person name="Montmayeur A."/>
            <person name="Mulrain L."/>
            <person name="Navidi A."/>
            <person name="Naylor J."/>
            <person name="Negash T."/>
            <person name="Nguyen T."/>
            <person name="Nguyen N."/>
            <person name="Nicol R."/>
            <person name="Norbu C."/>
            <person name="Norbu N."/>
            <person name="Novod N."/>
            <person name="O'Neill B."/>
            <person name="Osman S."/>
            <person name="Markiewicz E."/>
            <person name="Oyono O.L."/>
            <person name="Patti C."/>
            <person name="Phunkhang P."/>
            <person name="Pierre F."/>
            <person name="Priest M."/>
            <person name="Raghuraman S."/>
            <person name="Rege F."/>
            <person name="Reyes R."/>
            <person name="Rise C."/>
            <person name="Rogov P."/>
            <person name="Ross K."/>
            <person name="Ryan E."/>
            <person name="Settipalli S."/>
            <person name="Shea T."/>
            <person name="Sherpa N."/>
            <person name="Shi L."/>
            <person name="Shih D."/>
            <person name="Sparrow T."/>
            <person name="Spaulding J."/>
            <person name="Stalker J."/>
            <person name="Stange-Thomann N."/>
            <person name="Stavropoulos S."/>
            <person name="Stone C."/>
            <person name="Strader C."/>
            <person name="Tesfaye S."/>
            <person name="Thomson T."/>
            <person name="Thoulutsang Y."/>
            <person name="Thoulutsang D."/>
            <person name="Topham K."/>
            <person name="Topping I."/>
            <person name="Tsamla T."/>
            <person name="Vassiliev H."/>
            <person name="Vo A."/>
            <person name="Wangchuk T."/>
            <person name="Wangdi T."/>
            <person name="Weiand M."/>
            <person name="Wilkinson J."/>
            <person name="Wilson A."/>
            <person name="Yadav S."/>
            <person name="Young G."/>
            <person name="Yu Q."/>
            <person name="Zembek L."/>
            <person name="Zhong D."/>
            <person name="Zimmer A."/>
            <person name="Zwirko Z."/>
            <person name="Jaffe D.B."/>
            <person name="Alvarez P."/>
            <person name="Brockman W."/>
            <person name="Butler J."/>
            <person name="Chin C."/>
            <person name="Gnerre S."/>
            <person name="Grabherr M."/>
            <person name="Kleber M."/>
            <person name="Mauceli E."/>
            <person name="MacCallum I."/>
        </authorList>
    </citation>
    <scope>NUCLEOTIDE SEQUENCE [LARGE SCALE GENOMIC DNA]</scope>
    <source>
        <strain evidence="2">Tucson 14030-0811.24</strain>
    </source>
</reference>
<keyword evidence="2" id="KW-1185">Reference proteome</keyword>
<name>B4N643_DROWI</name>
<dbReference type="EMBL" id="CH964154">
    <property type="protein sequence ID" value="EDW79832.2"/>
    <property type="molecule type" value="Genomic_DNA"/>
</dbReference>
<dbReference type="FunCoup" id="B4N643">
    <property type="interactions" value="73"/>
</dbReference>
<sequence length="525" mass="61088">MEQETVLAITFDELECIDQDDVNLLVDIDTALRISKESLQETQIVDVLSLWLKKLLRAYVKENVCCQMVFLELKDWAQEMIGAGGDLVVVLNEARDFLVSIKEELINSSESQTQATSNFLLALVLGVLDEERKPLHDLGKDLNRLLAEYVRPCNLRLYEIVYKLDSFQKHLIDSLNDPEDRDIDYFNLCLDFIHVIIIDDTKITASTCQTLQNIFEYMFKDSRNFVIADRYDHIIEAYGSLLYIIDYEQLQNYFLFTLFQNTLIMSQVCGDILNICFRLQKWTRNSLAEALNYWEAMNNSYAMCSQNVSRWQVKRLLKYFQGLMHKQDTPEQQILGRVLSIKDEALNRLSLHYELVNHLQEMADRQVQCPKWFQQSLDVSRQCLSMDNSTAFVNAYFSLALAQQQQATKLLILRGLNPKAIGCKTWQAQKFLFNCQQSHDVQLKAFSSPYGLLPELSALLELERSKEFKLDPNPERFEHVFTNFLYKPRQHNCNLKHYASQLDALDLENVKKIINNLKSIDSSLN</sequence>
<dbReference type="Proteomes" id="UP000007798">
    <property type="component" value="Unassembled WGS sequence"/>
</dbReference>
<protein>
    <submittedName>
        <fullName evidence="1">Uncharacterized protein</fullName>
    </submittedName>
</protein>
<dbReference type="AlphaFoldDB" id="B4N643"/>
<proteinExistence type="predicted"/>
<dbReference type="InParanoid" id="B4N643"/>
<evidence type="ECO:0000313" key="2">
    <source>
        <dbReference type="Proteomes" id="UP000007798"/>
    </source>
</evidence>
<dbReference type="HOGENOM" id="CLU_1908929_0_0_1"/>
<organism evidence="1 2">
    <name type="scientific">Drosophila willistoni</name>
    <name type="common">Fruit fly</name>
    <dbReference type="NCBI Taxonomy" id="7260"/>
    <lineage>
        <taxon>Eukaryota</taxon>
        <taxon>Metazoa</taxon>
        <taxon>Ecdysozoa</taxon>
        <taxon>Arthropoda</taxon>
        <taxon>Hexapoda</taxon>
        <taxon>Insecta</taxon>
        <taxon>Pterygota</taxon>
        <taxon>Neoptera</taxon>
        <taxon>Endopterygota</taxon>
        <taxon>Diptera</taxon>
        <taxon>Brachycera</taxon>
        <taxon>Muscomorpha</taxon>
        <taxon>Ephydroidea</taxon>
        <taxon>Drosophilidae</taxon>
        <taxon>Drosophila</taxon>
        <taxon>Sophophora</taxon>
    </lineage>
</organism>
<evidence type="ECO:0000313" key="1">
    <source>
        <dbReference type="EMBL" id="EDW79832.2"/>
    </source>
</evidence>
<accession>B4N643</accession>
<gene>
    <name evidence="1" type="primary">Dwil\GK17806</name>
    <name evidence="1" type="ORF">Dwil_GK17806</name>
</gene>
<dbReference type="OrthoDB" id="8032356at2759"/>